<evidence type="ECO:0000313" key="1">
    <source>
        <dbReference type="EMBL" id="GFU32404.1"/>
    </source>
</evidence>
<accession>A0A8X6QR75</accession>
<reference evidence="1" key="1">
    <citation type="submission" date="2020-08" db="EMBL/GenBank/DDBJ databases">
        <title>Multicomponent nature underlies the extraordinary mechanical properties of spider dragline silk.</title>
        <authorList>
            <person name="Kono N."/>
            <person name="Nakamura H."/>
            <person name="Mori M."/>
            <person name="Yoshida Y."/>
            <person name="Ohtoshi R."/>
            <person name="Malay A.D."/>
            <person name="Moran D.A.P."/>
            <person name="Tomita M."/>
            <person name="Numata K."/>
            <person name="Arakawa K."/>
        </authorList>
    </citation>
    <scope>NUCLEOTIDE SEQUENCE</scope>
</reference>
<organism evidence="1 2">
    <name type="scientific">Nephila pilipes</name>
    <name type="common">Giant wood spider</name>
    <name type="synonym">Nephila maculata</name>
    <dbReference type="NCBI Taxonomy" id="299642"/>
    <lineage>
        <taxon>Eukaryota</taxon>
        <taxon>Metazoa</taxon>
        <taxon>Ecdysozoa</taxon>
        <taxon>Arthropoda</taxon>
        <taxon>Chelicerata</taxon>
        <taxon>Arachnida</taxon>
        <taxon>Araneae</taxon>
        <taxon>Araneomorphae</taxon>
        <taxon>Entelegynae</taxon>
        <taxon>Araneoidea</taxon>
        <taxon>Nephilidae</taxon>
        <taxon>Nephila</taxon>
    </lineage>
</organism>
<gene>
    <name evidence="1" type="ORF">NPIL_37671</name>
</gene>
<evidence type="ECO:0000313" key="2">
    <source>
        <dbReference type="Proteomes" id="UP000887013"/>
    </source>
</evidence>
<dbReference type="EMBL" id="BMAW01033907">
    <property type="protein sequence ID" value="GFU32404.1"/>
    <property type="molecule type" value="Genomic_DNA"/>
</dbReference>
<dbReference type="AlphaFoldDB" id="A0A8X6QR75"/>
<proteinExistence type="predicted"/>
<keyword evidence="2" id="KW-1185">Reference proteome</keyword>
<dbReference type="Proteomes" id="UP000887013">
    <property type="component" value="Unassembled WGS sequence"/>
</dbReference>
<name>A0A8X6QR75_NEPPI</name>
<protein>
    <submittedName>
        <fullName evidence="1">Uncharacterized protein</fullName>
    </submittedName>
</protein>
<comment type="caution">
    <text evidence="1">The sequence shown here is derived from an EMBL/GenBank/DDBJ whole genome shotgun (WGS) entry which is preliminary data.</text>
</comment>
<sequence>MNCADSDTLKATVKPQVTRCGRPVKKVTEPRLCYPSNSTPTLPFNSRYSLLTATSCSEGSSEEAPFLPPNKTITSSRVTRFNPHYLRSIQYLRYFLGNTVAV</sequence>